<feature type="region of interest" description="Disordered" evidence="8">
    <location>
        <begin position="83"/>
        <end position="115"/>
    </location>
</feature>
<evidence type="ECO:0000256" key="5">
    <source>
        <dbReference type="ARBA" id="ARBA00023128"/>
    </source>
</evidence>
<proteinExistence type="inferred from homology"/>
<comment type="subcellular location">
    <subcellularLocation>
        <location evidence="1">Mitochondrion</location>
    </subcellularLocation>
</comment>
<evidence type="ECO:0000256" key="2">
    <source>
        <dbReference type="ARBA" id="ARBA00009070"/>
    </source>
</evidence>
<dbReference type="Pfam" id="PF00293">
    <property type="entry name" value="NUDIX"/>
    <property type="match status" value="1"/>
</dbReference>
<reference evidence="10 11" key="1">
    <citation type="submission" date="2016-03" db="EMBL/GenBank/DDBJ databases">
        <title>Choanephora cucurbitarum.</title>
        <authorList>
            <person name="Min B."/>
            <person name="Park H."/>
            <person name="Park J.-H."/>
            <person name="Shin H.-D."/>
            <person name="Choi I.-G."/>
        </authorList>
    </citation>
    <scope>NUCLEOTIDE SEQUENCE [LARGE SCALE GENOMIC DNA]</scope>
    <source>
        <strain evidence="10 11">KUS-F28377</strain>
    </source>
</reference>
<protein>
    <recommendedName>
        <fullName evidence="7">Large ribosomal subunit protein mL46</fullName>
    </recommendedName>
</protein>
<dbReference type="InterPro" id="IPR040008">
    <property type="entry name" value="Ribosomal_mL46"/>
</dbReference>
<dbReference type="EMBL" id="LUGH01000107">
    <property type="protein sequence ID" value="OBZ89202.1"/>
    <property type="molecule type" value="Genomic_DNA"/>
</dbReference>
<keyword evidence="5" id="KW-0496">Mitochondrion</keyword>
<keyword evidence="11" id="KW-1185">Reference proteome</keyword>
<organism evidence="10 11">
    <name type="scientific">Choanephora cucurbitarum</name>
    <dbReference type="NCBI Taxonomy" id="101091"/>
    <lineage>
        <taxon>Eukaryota</taxon>
        <taxon>Fungi</taxon>
        <taxon>Fungi incertae sedis</taxon>
        <taxon>Mucoromycota</taxon>
        <taxon>Mucoromycotina</taxon>
        <taxon>Mucoromycetes</taxon>
        <taxon>Mucorales</taxon>
        <taxon>Mucorineae</taxon>
        <taxon>Choanephoraceae</taxon>
        <taxon>Choanephoroideae</taxon>
        <taxon>Choanephora</taxon>
    </lineage>
</organism>
<dbReference type="InterPro" id="IPR000086">
    <property type="entry name" value="NUDIX_hydrolase_dom"/>
</dbReference>
<dbReference type="GO" id="GO:0003735">
    <property type="term" value="F:structural constituent of ribosome"/>
    <property type="evidence" value="ECO:0007669"/>
    <property type="project" value="EnsemblFungi"/>
</dbReference>
<dbReference type="CDD" id="cd04661">
    <property type="entry name" value="NUDIX_MRP_L46"/>
    <property type="match status" value="1"/>
</dbReference>
<dbReference type="FunFam" id="3.90.79.10:FF:000018">
    <property type="entry name" value="39S ribosomal protein L46, mitochondrial"/>
    <property type="match status" value="1"/>
</dbReference>
<dbReference type="SUPFAM" id="SSF55811">
    <property type="entry name" value="Nudix"/>
    <property type="match status" value="1"/>
</dbReference>
<dbReference type="Pfam" id="PF11788">
    <property type="entry name" value="MRP-L46"/>
    <property type="match status" value="1"/>
</dbReference>
<accession>A0A1C7NJ82</accession>
<comment type="caution">
    <text evidence="10">The sequence shown here is derived from an EMBL/GenBank/DDBJ whole genome shotgun (WGS) entry which is preliminary data.</text>
</comment>
<dbReference type="PANTHER" id="PTHR13124:SF12">
    <property type="entry name" value="LARGE RIBOSOMAL SUBUNIT PROTEIN ML46"/>
    <property type="match status" value="1"/>
</dbReference>
<keyword evidence="3" id="KW-0809">Transit peptide</keyword>
<evidence type="ECO:0000256" key="7">
    <source>
        <dbReference type="ARBA" id="ARBA00035190"/>
    </source>
</evidence>
<gene>
    <name evidence="10" type="primary">mrpl17</name>
    <name evidence="10" type="ORF">A0J61_02739</name>
</gene>
<name>A0A1C7NJ82_9FUNG</name>
<dbReference type="InParanoid" id="A0A1C7NJ82"/>
<dbReference type="Gene3D" id="3.90.79.10">
    <property type="entry name" value="Nucleoside Triphosphate Pyrophosphohydrolase"/>
    <property type="match status" value="1"/>
</dbReference>
<sequence>MLRRTFNSIQQRGLATASPLIIKNARIQASIILSRAPQITRDATPFEKAYFDYREKLERQEATATPTEFYFKKGSVAERRWKNEEEARQKAMTSTAENLTDSVKESQATWEKENESLVATNKVEKLSRETEADRKNDTKSLDRSLQKTLYLVVKKDDEANPWQFPQGPVDSSEYLHEAAERTLKQECGVDMDTWFVGRQPIGVFKQASTKGAEGSKTFFMKARIYAGQVKPSKEVSDFAWLTKQELASKFSPEYYKAIKDSLGDL</sequence>
<evidence type="ECO:0000313" key="11">
    <source>
        <dbReference type="Proteomes" id="UP000093000"/>
    </source>
</evidence>
<dbReference type="InterPro" id="IPR033650">
    <property type="entry name" value="Ribosomal_mL46_NUDIX"/>
</dbReference>
<dbReference type="PROSITE" id="PS51462">
    <property type="entry name" value="NUDIX"/>
    <property type="match status" value="1"/>
</dbReference>
<dbReference type="PANTHER" id="PTHR13124">
    <property type="entry name" value="39S RIBOSOMAL PROTEIN L46, MITOCHONDRIAL PRECURSOR-RELATED"/>
    <property type="match status" value="1"/>
</dbReference>
<keyword evidence="4 10" id="KW-0689">Ribosomal protein</keyword>
<dbReference type="STRING" id="101091.A0A1C7NJ82"/>
<dbReference type="Proteomes" id="UP000093000">
    <property type="component" value="Unassembled WGS sequence"/>
</dbReference>
<dbReference type="GO" id="GO:0005762">
    <property type="term" value="C:mitochondrial large ribosomal subunit"/>
    <property type="evidence" value="ECO:0007669"/>
    <property type="project" value="EnsemblFungi"/>
</dbReference>
<keyword evidence="6" id="KW-0687">Ribonucleoprotein</keyword>
<evidence type="ECO:0000256" key="6">
    <source>
        <dbReference type="ARBA" id="ARBA00023274"/>
    </source>
</evidence>
<dbReference type="GO" id="GO:0005743">
    <property type="term" value="C:mitochondrial inner membrane"/>
    <property type="evidence" value="ECO:0007669"/>
    <property type="project" value="UniProtKB-ARBA"/>
</dbReference>
<comment type="similarity">
    <text evidence="2">Belongs to the mitochondrion-specific ribosomal protein mL46 family.</text>
</comment>
<feature type="domain" description="Nudix hydrolase" evidence="9">
    <location>
        <begin position="110"/>
        <end position="264"/>
    </location>
</feature>
<dbReference type="InterPro" id="IPR021757">
    <property type="entry name" value="Ribosomal_mL46_N"/>
</dbReference>
<dbReference type="FunCoup" id="A0A1C7NJ82">
    <property type="interactions" value="70"/>
</dbReference>
<evidence type="ECO:0000256" key="3">
    <source>
        <dbReference type="ARBA" id="ARBA00022946"/>
    </source>
</evidence>
<evidence type="ECO:0000313" key="10">
    <source>
        <dbReference type="EMBL" id="OBZ89202.1"/>
    </source>
</evidence>
<evidence type="ECO:0000256" key="4">
    <source>
        <dbReference type="ARBA" id="ARBA00022980"/>
    </source>
</evidence>
<evidence type="ECO:0000256" key="1">
    <source>
        <dbReference type="ARBA" id="ARBA00004173"/>
    </source>
</evidence>
<feature type="compositionally biased region" description="Polar residues" evidence="8">
    <location>
        <begin position="91"/>
        <end position="109"/>
    </location>
</feature>
<evidence type="ECO:0000259" key="9">
    <source>
        <dbReference type="PROSITE" id="PS51462"/>
    </source>
</evidence>
<dbReference type="AlphaFoldDB" id="A0A1C7NJ82"/>
<dbReference type="InterPro" id="IPR015797">
    <property type="entry name" value="NUDIX_hydrolase-like_dom_sf"/>
</dbReference>
<evidence type="ECO:0000256" key="8">
    <source>
        <dbReference type="SAM" id="MobiDB-lite"/>
    </source>
</evidence>
<dbReference type="OrthoDB" id="414075at2759"/>